<keyword evidence="2" id="KW-1185">Reference proteome</keyword>
<evidence type="ECO:0000313" key="2">
    <source>
        <dbReference type="Proteomes" id="UP001231124"/>
    </source>
</evidence>
<accession>A0ABU0HXC1</accession>
<protein>
    <submittedName>
        <fullName evidence="1">Uncharacterized protein</fullName>
    </submittedName>
</protein>
<name>A0ABU0HXC1_9HYPH</name>
<reference evidence="1 2" key="1">
    <citation type="submission" date="2023-07" db="EMBL/GenBank/DDBJ databases">
        <title>Genomic Encyclopedia of Type Strains, Phase IV (KMG-IV): sequencing the most valuable type-strain genomes for metagenomic binning, comparative biology and taxonomic classification.</title>
        <authorList>
            <person name="Goeker M."/>
        </authorList>
    </citation>
    <scope>NUCLEOTIDE SEQUENCE [LARGE SCALE GENOMIC DNA]</scope>
    <source>
        <strain evidence="1 2">DSM 19013</strain>
    </source>
</reference>
<organism evidence="1 2">
    <name type="scientific">Methylobacterium aerolatum</name>
    <dbReference type="NCBI Taxonomy" id="418708"/>
    <lineage>
        <taxon>Bacteria</taxon>
        <taxon>Pseudomonadati</taxon>
        <taxon>Pseudomonadota</taxon>
        <taxon>Alphaproteobacteria</taxon>
        <taxon>Hyphomicrobiales</taxon>
        <taxon>Methylobacteriaceae</taxon>
        <taxon>Methylobacterium</taxon>
    </lineage>
</organism>
<dbReference type="RefSeq" id="WP_238206683.1">
    <property type="nucleotide sequence ID" value="NZ_BPQE01000028.1"/>
</dbReference>
<sequence length="66" mass="7426">MHLIAPFISLAAWWNLRRVRRATADFRRATYYALRGERALIASGMMPAVVTESGVPAMPKLPLIRS</sequence>
<dbReference type="Proteomes" id="UP001231124">
    <property type="component" value="Unassembled WGS sequence"/>
</dbReference>
<comment type="caution">
    <text evidence="1">The sequence shown here is derived from an EMBL/GenBank/DDBJ whole genome shotgun (WGS) entry which is preliminary data.</text>
</comment>
<proteinExistence type="predicted"/>
<dbReference type="EMBL" id="JAUSVP010000003">
    <property type="protein sequence ID" value="MDQ0446989.1"/>
    <property type="molecule type" value="Genomic_DNA"/>
</dbReference>
<gene>
    <name evidence="1" type="ORF">QO012_001480</name>
</gene>
<evidence type="ECO:0000313" key="1">
    <source>
        <dbReference type="EMBL" id="MDQ0446989.1"/>
    </source>
</evidence>